<dbReference type="InterPro" id="IPR002495">
    <property type="entry name" value="Glyco_trans_8"/>
</dbReference>
<accession>A0A511YIC7</accession>
<dbReference type="AlphaFoldDB" id="A0A511YIC7"/>
<evidence type="ECO:0000313" key="2">
    <source>
        <dbReference type="Proteomes" id="UP000321863"/>
    </source>
</evidence>
<sequence length="319" mass="37352">MNQNRTFCTIITNNYFSWALSLYESLLEFDKEISLHVAIVDTGTEDHSSKIAGKNITILTLNDFENIPFSKEMIRKYDSNLSTLRWSLKPLLMMKCLESYEKVIFVDADIYFFASYQFLFESLDNHSVILTPHWRTLSPEKDPVEFYATFRHGIYNAGFIGANTNAGKALEYWAENCLAACVNDIKRGLYYDQIYLNLIPIYFENVQILKHQGCNVASWNIEVCKRTMDPETQEIKINNKFPVVFIHFTNVTIDKILKGEDSLLKKHLIKFNKSLIKNGFKDVVKDRLEYFDRLIKEKNAPFSDKIIKKLKLVYYKIKY</sequence>
<dbReference type="Gene3D" id="3.90.550.10">
    <property type="entry name" value="Spore Coat Polysaccharide Biosynthesis Protein SpsA, Chain A"/>
    <property type="match status" value="1"/>
</dbReference>
<gene>
    <name evidence="1" type="ORF">CHA01nite_06980</name>
</gene>
<dbReference type="GO" id="GO:0016757">
    <property type="term" value="F:glycosyltransferase activity"/>
    <property type="evidence" value="ECO:0007669"/>
    <property type="project" value="InterPro"/>
</dbReference>
<name>A0A511YIC7_9FLAO</name>
<comment type="caution">
    <text evidence="1">The sequence shown here is derived from an EMBL/GenBank/DDBJ whole genome shotgun (WGS) entry which is preliminary data.</text>
</comment>
<dbReference type="RefSeq" id="WP_146939846.1">
    <property type="nucleotide sequence ID" value="NZ_BJYJ01000002.1"/>
</dbReference>
<dbReference type="Pfam" id="PF01501">
    <property type="entry name" value="Glyco_transf_8"/>
    <property type="match status" value="1"/>
</dbReference>
<evidence type="ECO:0000313" key="1">
    <source>
        <dbReference type="EMBL" id="GEN74958.1"/>
    </source>
</evidence>
<organism evidence="1 2">
    <name type="scientific">Chryseobacterium hagamense</name>
    <dbReference type="NCBI Taxonomy" id="395935"/>
    <lineage>
        <taxon>Bacteria</taxon>
        <taxon>Pseudomonadati</taxon>
        <taxon>Bacteroidota</taxon>
        <taxon>Flavobacteriia</taxon>
        <taxon>Flavobacteriales</taxon>
        <taxon>Weeksellaceae</taxon>
        <taxon>Chryseobacterium group</taxon>
        <taxon>Chryseobacterium</taxon>
    </lineage>
</organism>
<proteinExistence type="predicted"/>
<evidence type="ECO:0008006" key="3">
    <source>
        <dbReference type="Google" id="ProtNLM"/>
    </source>
</evidence>
<dbReference type="Proteomes" id="UP000321863">
    <property type="component" value="Unassembled WGS sequence"/>
</dbReference>
<keyword evidence="2" id="KW-1185">Reference proteome</keyword>
<reference evidence="1 2" key="1">
    <citation type="submission" date="2019-07" db="EMBL/GenBank/DDBJ databases">
        <title>Whole genome shotgun sequence of Chryseobacterium hagamense NBRC 105253.</title>
        <authorList>
            <person name="Hosoyama A."/>
            <person name="Uohara A."/>
            <person name="Ohji S."/>
            <person name="Ichikawa N."/>
        </authorList>
    </citation>
    <scope>NUCLEOTIDE SEQUENCE [LARGE SCALE GENOMIC DNA]</scope>
    <source>
        <strain evidence="1 2">NBRC 105253</strain>
    </source>
</reference>
<dbReference type="EMBL" id="BJYJ01000002">
    <property type="protein sequence ID" value="GEN74958.1"/>
    <property type="molecule type" value="Genomic_DNA"/>
</dbReference>
<dbReference type="SUPFAM" id="SSF53448">
    <property type="entry name" value="Nucleotide-diphospho-sugar transferases"/>
    <property type="match status" value="1"/>
</dbReference>
<protein>
    <recommendedName>
        <fullName evidence="3">Glycosyl transferase</fullName>
    </recommendedName>
</protein>
<dbReference type="InterPro" id="IPR029044">
    <property type="entry name" value="Nucleotide-diphossugar_trans"/>
</dbReference>
<dbReference type="OrthoDB" id="186344at2"/>